<feature type="compositionally biased region" description="Polar residues" evidence="1">
    <location>
        <begin position="49"/>
        <end position="79"/>
    </location>
</feature>
<evidence type="ECO:0000256" key="1">
    <source>
        <dbReference type="SAM" id="MobiDB-lite"/>
    </source>
</evidence>
<feature type="region of interest" description="Disordered" evidence="1">
    <location>
        <begin position="152"/>
        <end position="181"/>
    </location>
</feature>
<name>A0A484AVR8_DRONA</name>
<evidence type="ECO:0000313" key="2">
    <source>
        <dbReference type="EMBL" id="TDG40498.1"/>
    </source>
</evidence>
<reference evidence="2 3" key="1">
    <citation type="journal article" date="2019" name="J. Hered.">
        <title>An Improved Genome Assembly for Drosophila navojoa, the Basal Species in the mojavensis Cluster.</title>
        <authorList>
            <person name="Vanderlinde T."/>
            <person name="Dupim E.G."/>
            <person name="Nazario-Yepiz N.O."/>
            <person name="Carvalho A.B."/>
        </authorList>
    </citation>
    <scope>NUCLEOTIDE SEQUENCE [LARGE SCALE GENOMIC DNA]</scope>
    <source>
        <strain evidence="2">Navoj_Jal97</strain>
        <tissue evidence="2">Whole organism</tissue>
    </source>
</reference>
<protein>
    <submittedName>
        <fullName evidence="2">Uncharacterized protein</fullName>
    </submittedName>
</protein>
<sequence length="228" mass="26162">MIENYKAMIQHKRVDTHTNKLENNPSTKEKALPATPNHSDGNYIDLEPGQNNFPTVSIRSDYQSLPQYTEPNNQAPQDDNTFETKTEQRPQPFDLCEEPCGPSMSQNGNSFCTEQCVREKRRRSVTFRDESGHGNRSAVDWERLSKLSIERDTAGAQKPDDDNDDTDDDQLDSHRSTNTEFTCNESNYEDECSTLNDSNRDYIPPFTGCPCMYNKYLKLVAKCRRTNI</sequence>
<organism evidence="2 3">
    <name type="scientific">Drosophila navojoa</name>
    <name type="common">Fruit fly</name>
    <dbReference type="NCBI Taxonomy" id="7232"/>
    <lineage>
        <taxon>Eukaryota</taxon>
        <taxon>Metazoa</taxon>
        <taxon>Ecdysozoa</taxon>
        <taxon>Arthropoda</taxon>
        <taxon>Hexapoda</taxon>
        <taxon>Insecta</taxon>
        <taxon>Pterygota</taxon>
        <taxon>Neoptera</taxon>
        <taxon>Endopterygota</taxon>
        <taxon>Diptera</taxon>
        <taxon>Brachycera</taxon>
        <taxon>Muscomorpha</taxon>
        <taxon>Ephydroidea</taxon>
        <taxon>Drosophilidae</taxon>
        <taxon>Drosophila</taxon>
    </lineage>
</organism>
<dbReference type="KEGG" id="dnv:108650935"/>
<comment type="caution">
    <text evidence="2">The sequence shown here is derived from an EMBL/GenBank/DDBJ whole genome shotgun (WGS) entry which is preliminary data.</text>
</comment>
<dbReference type="OMA" id="KCRRTNI"/>
<feature type="region of interest" description="Disordered" evidence="1">
    <location>
        <begin position="1"/>
        <end position="89"/>
    </location>
</feature>
<proteinExistence type="predicted"/>
<dbReference type="AlphaFoldDB" id="A0A484AVR8"/>
<dbReference type="STRING" id="7232.A0A484AVR8"/>
<evidence type="ECO:0000313" key="3">
    <source>
        <dbReference type="Proteomes" id="UP000295192"/>
    </source>
</evidence>
<dbReference type="OrthoDB" id="7860759at2759"/>
<dbReference type="EMBL" id="LSRL02000551">
    <property type="protein sequence ID" value="TDG40498.1"/>
    <property type="molecule type" value="Genomic_DNA"/>
</dbReference>
<feature type="compositionally biased region" description="Acidic residues" evidence="1">
    <location>
        <begin position="161"/>
        <end position="170"/>
    </location>
</feature>
<dbReference type="Proteomes" id="UP000295192">
    <property type="component" value="Unassembled WGS sequence"/>
</dbReference>
<gene>
    <name evidence="2" type="ORF">AWZ03_013086</name>
</gene>
<keyword evidence="3" id="KW-1185">Reference proteome</keyword>
<accession>A0A484AVR8</accession>